<dbReference type="Proteomes" id="UP000187203">
    <property type="component" value="Unassembled WGS sequence"/>
</dbReference>
<reference evidence="2" key="1">
    <citation type="submission" date="2013-09" db="EMBL/GenBank/DDBJ databases">
        <title>Corchorus olitorius genome sequencing.</title>
        <authorList>
            <person name="Alam M."/>
            <person name="Haque M.S."/>
            <person name="Islam M.S."/>
            <person name="Emdad E.M."/>
            <person name="Islam M.M."/>
            <person name="Ahmed B."/>
            <person name="Halim A."/>
            <person name="Hossen Q.M.M."/>
            <person name="Hossain M.Z."/>
            <person name="Ahmed R."/>
            <person name="Khan M.M."/>
            <person name="Islam R."/>
            <person name="Rashid M.M."/>
            <person name="Khan S.A."/>
            <person name="Rahman M.S."/>
            <person name="Alam M."/>
            <person name="Yahiya A.S."/>
            <person name="Khan M.S."/>
            <person name="Azam M.S."/>
            <person name="Haque T."/>
            <person name="Lashkar M.Z.H."/>
            <person name="Akhand A.I."/>
            <person name="Morshed G."/>
            <person name="Roy S."/>
            <person name="Uddin K.S."/>
            <person name="Rabeya T."/>
            <person name="Hossain A.S."/>
            <person name="Chowdhury A."/>
            <person name="Snigdha A.R."/>
            <person name="Mortoza M.S."/>
            <person name="Matin S.A."/>
            <person name="Hoque S.M.E."/>
            <person name="Islam M.K."/>
            <person name="Roy D.K."/>
            <person name="Haider R."/>
            <person name="Moosa M.M."/>
            <person name="Elias S.M."/>
            <person name="Hasan A.M."/>
            <person name="Jahan S."/>
            <person name="Shafiuddin M."/>
            <person name="Mahmood N."/>
            <person name="Shommy N.S."/>
        </authorList>
    </citation>
    <scope>NUCLEOTIDE SEQUENCE [LARGE SCALE GENOMIC DNA]</scope>
    <source>
        <strain evidence="2">cv. O-4</strain>
    </source>
</reference>
<evidence type="ECO:0000313" key="2">
    <source>
        <dbReference type="Proteomes" id="UP000187203"/>
    </source>
</evidence>
<keyword evidence="2" id="KW-1185">Reference proteome</keyword>
<dbReference type="AlphaFoldDB" id="A0A1R3G2W0"/>
<name>A0A1R3G2W0_9ROSI</name>
<gene>
    <name evidence="1" type="ORF">COLO4_37213</name>
</gene>
<sequence length="49" mass="5373">MTLLRRVYQGGDVSFVRAMPLVRASGDVATCQFGPTPFTVLHSWQSSAM</sequence>
<comment type="caution">
    <text evidence="1">The sequence shown here is derived from an EMBL/GenBank/DDBJ whole genome shotgun (WGS) entry which is preliminary data.</text>
</comment>
<protein>
    <submittedName>
        <fullName evidence="1">Long-chain-alcohol oxidase FAO1-like protein</fullName>
    </submittedName>
</protein>
<evidence type="ECO:0000313" key="1">
    <source>
        <dbReference type="EMBL" id="OMO52428.1"/>
    </source>
</evidence>
<dbReference type="EMBL" id="AWUE01023859">
    <property type="protein sequence ID" value="OMO52428.1"/>
    <property type="molecule type" value="Genomic_DNA"/>
</dbReference>
<accession>A0A1R3G2W0</accession>
<organism evidence="1 2">
    <name type="scientific">Corchorus olitorius</name>
    <dbReference type="NCBI Taxonomy" id="93759"/>
    <lineage>
        <taxon>Eukaryota</taxon>
        <taxon>Viridiplantae</taxon>
        <taxon>Streptophyta</taxon>
        <taxon>Embryophyta</taxon>
        <taxon>Tracheophyta</taxon>
        <taxon>Spermatophyta</taxon>
        <taxon>Magnoliopsida</taxon>
        <taxon>eudicotyledons</taxon>
        <taxon>Gunneridae</taxon>
        <taxon>Pentapetalae</taxon>
        <taxon>rosids</taxon>
        <taxon>malvids</taxon>
        <taxon>Malvales</taxon>
        <taxon>Malvaceae</taxon>
        <taxon>Grewioideae</taxon>
        <taxon>Apeibeae</taxon>
        <taxon>Corchorus</taxon>
    </lineage>
</organism>
<proteinExistence type="predicted"/>